<reference evidence="1 2" key="1">
    <citation type="submission" date="2022-03" db="EMBL/GenBank/DDBJ databases">
        <authorList>
            <person name="Nunn A."/>
            <person name="Chopra R."/>
            <person name="Nunn A."/>
            <person name="Contreras Garrido A."/>
        </authorList>
    </citation>
    <scope>NUCLEOTIDE SEQUENCE [LARGE SCALE GENOMIC DNA]</scope>
</reference>
<accession>A0AAU9SJN9</accession>
<dbReference type="AlphaFoldDB" id="A0AAU9SJN9"/>
<gene>
    <name evidence="1" type="ORF">TAV2_LOCUS17287</name>
</gene>
<organism evidence="1 2">
    <name type="scientific">Thlaspi arvense</name>
    <name type="common">Field penny-cress</name>
    <dbReference type="NCBI Taxonomy" id="13288"/>
    <lineage>
        <taxon>Eukaryota</taxon>
        <taxon>Viridiplantae</taxon>
        <taxon>Streptophyta</taxon>
        <taxon>Embryophyta</taxon>
        <taxon>Tracheophyta</taxon>
        <taxon>Spermatophyta</taxon>
        <taxon>Magnoliopsida</taxon>
        <taxon>eudicotyledons</taxon>
        <taxon>Gunneridae</taxon>
        <taxon>Pentapetalae</taxon>
        <taxon>rosids</taxon>
        <taxon>malvids</taxon>
        <taxon>Brassicales</taxon>
        <taxon>Brassicaceae</taxon>
        <taxon>Thlaspideae</taxon>
        <taxon>Thlaspi</taxon>
    </lineage>
</organism>
<evidence type="ECO:0000313" key="1">
    <source>
        <dbReference type="EMBL" id="CAH2064506.1"/>
    </source>
</evidence>
<dbReference type="Proteomes" id="UP000836841">
    <property type="component" value="Chromosome 5"/>
</dbReference>
<protein>
    <submittedName>
        <fullName evidence="1">Uncharacterized protein</fullName>
    </submittedName>
</protein>
<name>A0AAU9SJN9_THLAR</name>
<keyword evidence="2" id="KW-1185">Reference proteome</keyword>
<sequence>MLGRERDLLIDVEFVGCKHQREAVKVPCSLKAFLVIGLTGVFYWPISLKYLDYADFVPDAYAAVNFESLVEARLDLQVVVNHQLNVVAVPWEGAAISSDPTNLFQGIRNVKILDLASPSTFESVVHLPEQRPTIRGEVIKMIQDIKEEN</sequence>
<dbReference type="EMBL" id="OU466861">
    <property type="protein sequence ID" value="CAH2064506.1"/>
    <property type="molecule type" value="Genomic_DNA"/>
</dbReference>
<feature type="non-terminal residue" evidence="1">
    <location>
        <position position="1"/>
    </location>
</feature>
<evidence type="ECO:0000313" key="2">
    <source>
        <dbReference type="Proteomes" id="UP000836841"/>
    </source>
</evidence>
<proteinExistence type="predicted"/>